<comment type="caution">
    <text evidence="1">The sequence shown here is derived from an EMBL/GenBank/DDBJ whole genome shotgun (WGS) entry which is preliminary data.</text>
</comment>
<evidence type="ECO:0000313" key="2">
    <source>
        <dbReference type="Proteomes" id="UP000243797"/>
    </source>
</evidence>
<dbReference type="Proteomes" id="UP000243797">
    <property type="component" value="Unassembled WGS sequence"/>
</dbReference>
<organism evidence="1 2">
    <name type="scientific">Sphaceloma murrayae</name>
    <dbReference type="NCBI Taxonomy" id="2082308"/>
    <lineage>
        <taxon>Eukaryota</taxon>
        <taxon>Fungi</taxon>
        <taxon>Dikarya</taxon>
        <taxon>Ascomycota</taxon>
        <taxon>Pezizomycotina</taxon>
        <taxon>Dothideomycetes</taxon>
        <taxon>Dothideomycetidae</taxon>
        <taxon>Myriangiales</taxon>
        <taxon>Elsinoaceae</taxon>
        <taxon>Sphaceloma</taxon>
    </lineage>
</organism>
<accession>A0A2K1QHK6</accession>
<dbReference type="EMBL" id="NKHZ01000082">
    <property type="protein sequence ID" value="PNS14628.1"/>
    <property type="molecule type" value="Genomic_DNA"/>
</dbReference>
<protein>
    <submittedName>
        <fullName evidence="1">Cysteine synthase 2</fullName>
    </submittedName>
</protein>
<sequence>MGGVIWSLPVQPAGWTSVGTVGQSNITTPINSTSIGGRIRVDMPDKIHSIPKDLLMTNITSTAGLDNVILHKREWPVGPIKPGRKDWIMGDASLHCRVTHHNKSGRDHFTIKLMVTDRGQWDNAVDNFAAQLNETCPNRLIGTIKPHKIKRVKWFKGATMRMKGKIRGHSKSCIEQTLMELGAGPYTQICKGDSQRERLPQHKEDDNGRHVANIAKAAPLDKREDQDMIPHYAYCKVTRGRKKDHVELRLTNFSFKGVESADLDNADMYFVDAGWTIVKAIDDECPAAGTKLKRWGRKRYAKRGTYVMQLRTKRDHKTCIEHMLEKVEPGSRIKCEGNSKRLAYHMLHGEREHQVQ</sequence>
<keyword evidence="2" id="KW-1185">Reference proteome</keyword>
<name>A0A2K1QHK6_9PEZI</name>
<dbReference type="InParanoid" id="A0A2K1QHK6"/>
<gene>
    <name evidence="1" type="ORF">CAC42_1650</name>
</gene>
<dbReference type="AlphaFoldDB" id="A0A2K1QHK6"/>
<proteinExistence type="predicted"/>
<reference evidence="1 2" key="1">
    <citation type="submission" date="2017-06" db="EMBL/GenBank/DDBJ databases">
        <title>Draft genome sequence of a variant of Elsinoe murrayae.</title>
        <authorList>
            <person name="Cheng Q."/>
        </authorList>
    </citation>
    <scope>NUCLEOTIDE SEQUENCE [LARGE SCALE GENOMIC DNA]</scope>
    <source>
        <strain evidence="1 2">CQ-2017a</strain>
    </source>
</reference>
<evidence type="ECO:0000313" key="1">
    <source>
        <dbReference type="EMBL" id="PNS14628.1"/>
    </source>
</evidence>